<sequence>MNTQFHIDATYEYGNWGKTHEKAYDKFPWKVKNFTSALAENNEQAVVLLAPKYR</sequence>
<dbReference type="InParanoid" id="A0A0C2WEY5"/>
<evidence type="ECO:0000313" key="2">
    <source>
        <dbReference type="Proteomes" id="UP000054549"/>
    </source>
</evidence>
<gene>
    <name evidence="1" type="ORF">M378DRAFT_18207</name>
</gene>
<keyword evidence="2" id="KW-1185">Reference proteome</keyword>
<dbReference type="Proteomes" id="UP000054549">
    <property type="component" value="Unassembled WGS sequence"/>
</dbReference>
<proteinExistence type="predicted"/>
<evidence type="ECO:0000313" key="1">
    <source>
        <dbReference type="EMBL" id="KIL55146.1"/>
    </source>
</evidence>
<dbReference type="HOGENOM" id="CLU_3049848_0_0_1"/>
<organism evidence="1 2">
    <name type="scientific">Amanita muscaria (strain Koide BX008)</name>
    <dbReference type="NCBI Taxonomy" id="946122"/>
    <lineage>
        <taxon>Eukaryota</taxon>
        <taxon>Fungi</taxon>
        <taxon>Dikarya</taxon>
        <taxon>Basidiomycota</taxon>
        <taxon>Agaricomycotina</taxon>
        <taxon>Agaricomycetes</taxon>
        <taxon>Agaricomycetidae</taxon>
        <taxon>Agaricales</taxon>
        <taxon>Pluteineae</taxon>
        <taxon>Amanitaceae</taxon>
        <taxon>Amanita</taxon>
    </lineage>
</organism>
<reference evidence="1 2" key="1">
    <citation type="submission" date="2014-04" db="EMBL/GenBank/DDBJ databases">
        <title>Evolutionary Origins and Diversification of the Mycorrhizal Mutualists.</title>
        <authorList>
            <consortium name="DOE Joint Genome Institute"/>
            <consortium name="Mycorrhizal Genomics Consortium"/>
            <person name="Kohler A."/>
            <person name="Kuo A."/>
            <person name="Nagy L.G."/>
            <person name="Floudas D."/>
            <person name="Copeland A."/>
            <person name="Barry K.W."/>
            <person name="Cichocki N."/>
            <person name="Veneault-Fourrey C."/>
            <person name="LaButti K."/>
            <person name="Lindquist E.A."/>
            <person name="Lipzen A."/>
            <person name="Lundell T."/>
            <person name="Morin E."/>
            <person name="Murat C."/>
            <person name="Riley R."/>
            <person name="Ohm R."/>
            <person name="Sun H."/>
            <person name="Tunlid A."/>
            <person name="Henrissat B."/>
            <person name="Grigoriev I.V."/>
            <person name="Hibbett D.S."/>
            <person name="Martin F."/>
        </authorList>
    </citation>
    <scope>NUCLEOTIDE SEQUENCE [LARGE SCALE GENOMIC DNA]</scope>
    <source>
        <strain evidence="1 2">Koide BX008</strain>
    </source>
</reference>
<dbReference type="AlphaFoldDB" id="A0A0C2WEY5"/>
<accession>A0A0C2WEY5</accession>
<name>A0A0C2WEY5_AMAMK</name>
<protein>
    <submittedName>
        <fullName evidence="1">Uncharacterized protein</fullName>
    </submittedName>
</protein>
<dbReference type="EMBL" id="KN818560">
    <property type="protein sequence ID" value="KIL55146.1"/>
    <property type="molecule type" value="Genomic_DNA"/>
</dbReference>